<dbReference type="GO" id="GO:0005739">
    <property type="term" value="C:mitochondrion"/>
    <property type="evidence" value="ECO:0007669"/>
    <property type="project" value="UniProtKB-SubCell"/>
</dbReference>
<dbReference type="Proteomes" id="UP001457282">
    <property type="component" value="Unassembled WGS sequence"/>
</dbReference>
<dbReference type="PANTHER" id="PTHR13675:SF0">
    <property type="entry name" value="LYR MOTIF-CONTAINING PROTEIN 2"/>
    <property type="match status" value="1"/>
</dbReference>
<reference evidence="4 5" key="1">
    <citation type="journal article" date="2023" name="G3 (Bethesda)">
        <title>A chromosome-length genome assembly and annotation of blackberry (Rubus argutus, cv. 'Hillquist').</title>
        <authorList>
            <person name="Bruna T."/>
            <person name="Aryal R."/>
            <person name="Dudchenko O."/>
            <person name="Sargent D.J."/>
            <person name="Mead D."/>
            <person name="Buti M."/>
            <person name="Cavallini A."/>
            <person name="Hytonen T."/>
            <person name="Andres J."/>
            <person name="Pham M."/>
            <person name="Weisz D."/>
            <person name="Mascagni F."/>
            <person name="Usai G."/>
            <person name="Natali L."/>
            <person name="Bassil N."/>
            <person name="Fernandez G.E."/>
            <person name="Lomsadze A."/>
            <person name="Armour M."/>
            <person name="Olukolu B."/>
            <person name="Poorten T."/>
            <person name="Britton C."/>
            <person name="Davik J."/>
            <person name="Ashrafi H."/>
            <person name="Aiden E.L."/>
            <person name="Borodovsky M."/>
            <person name="Worthington M."/>
        </authorList>
    </citation>
    <scope>NUCLEOTIDE SEQUENCE [LARGE SCALE GENOMIC DNA]</scope>
    <source>
        <strain evidence="4">PI 553951</strain>
    </source>
</reference>
<dbReference type="AlphaFoldDB" id="A0AAW1Y7Y3"/>
<comment type="subcellular location">
    <subcellularLocation>
        <location evidence="1">Mitochondrion</location>
    </subcellularLocation>
</comment>
<gene>
    <name evidence="4" type="ORF">M0R45_010121</name>
</gene>
<feature type="domain" description="Complex 1 LYR protein" evidence="3">
    <location>
        <begin position="15"/>
        <end position="66"/>
    </location>
</feature>
<dbReference type="InterPro" id="IPR008011">
    <property type="entry name" value="Complex1_LYR_dom"/>
</dbReference>
<name>A0AAW1Y7Y3_RUBAR</name>
<dbReference type="PANTHER" id="PTHR13675">
    <property type="entry name" value="LYR MOTIF-CONTAINING PROTEIN 2"/>
    <property type="match status" value="1"/>
</dbReference>
<evidence type="ECO:0000313" key="4">
    <source>
        <dbReference type="EMBL" id="KAK9944560.1"/>
    </source>
</evidence>
<evidence type="ECO:0000256" key="1">
    <source>
        <dbReference type="ARBA" id="ARBA00004173"/>
    </source>
</evidence>
<keyword evidence="5" id="KW-1185">Reference proteome</keyword>
<keyword evidence="2" id="KW-0496">Mitochondrion</keyword>
<proteinExistence type="predicted"/>
<protein>
    <recommendedName>
        <fullName evidence="3">Complex 1 LYR protein domain-containing protein</fullName>
    </recommendedName>
</protein>
<organism evidence="4 5">
    <name type="scientific">Rubus argutus</name>
    <name type="common">Southern blackberry</name>
    <dbReference type="NCBI Taxonomy" id="59490"/>
    <lineage>
        <taxon>Eukaryota</taxon>
        <taxon>Viridiplantae</taxon>
        <taxon>Streptophyta</taxon>
        <taxon>Embryophyta</taxon>
        <taxon>Tracheophyta</taxon>
        <taxon>Spermatophyta</taxon>
        <taxon>Magnoliopsida</taxon>
        <taxon>eudicotyledons</taxon>
        <taxon>Gunneridae</taxon>
        <taxon>Pentapetalae</taxon>
        <taxon>rosids</taxon>
        <taxon>fabids</taxon>
        <taxon>Rosales</taxon>
        <taxon>Rosaceae</taxon>
        <taxon>Rosoideae</taxon>
        <taxon>Rosoideae incertae sedis</taxon>
        <taxon>Rubus</taxon>
    </lineage>
</organism>
<dbReference type="Pfam" id="PF05347">
    <property type="entry name" value="Complex1_LYR"/>
    <property type="match status" value="1"/>
</dbReference>
<dbReference type="EMBL" id="JBEDUW010000002">
    <property type="protein sequence ID" value="KAK9944560.1"/>
    <property type="molecule type" value="Genomic_DNA"/>
</dbReference>
<sequence length="79" mass="9522">MALAFDLQDFLLRARALKLYRQALRVTRRAPCELRSTIRKEMEDSRDCNDRQRIRYLLSEGLERLKRLDEMLDMQGHPE</sequence>
<evidence type="ECO:0000256" key="2">
    <source>
        <dbReference type="ARBA" id="ARBA00023128"/>
    </source>
</evidence>
<accession>A0AAW1Y7Y3</accession>
<evidence type="ECO:0000259" key="3">
    <source>
        <dbReference type="Pfam" id="PF05347"/>
    </source>
</evidence>
<comment type="caution">
    <text evidence="4">The sequence shown here is derived from an EMBL/GenBank/DDBJ whole genome shotgun (WGS) entry which is preliminary data.</text>
</comment>
<evidence type="ECO:0000313" key="5">
    <source>
        <dbReference type="Proteomes" id="UP001457282"/>
    </source>
</evidence>